<dbReference type="EMBL" id="CAJVPP010000131">
    <property type="protein sequence ID" value="CAG8445788.1"/>
    <property type="molecule type" value="Genomic_DNA"/>
</dbReference>
<organism evidence="1 2">
    <name type="scientific">Funneliformis mosseae</name>
    <name type="common">Endomycorrhizal fungus</name>
    <name type="synonym">Glomus mosseae</name>
    <dbReference type="NCBI Taxonomy" id="27381"/>
    <lineage>
        <taxon>Eukaryota</taxon>
        <taxon>Fungi</taxon>
        <taxon>Fungi incertae sedis</taxon>
        <taxon>Mucoromycota</taxon>
        <taxon>Glomeromycotina</taxon>
        <taxon>Glomeromycetes</taxon>
        <taxon>Glomerales</taxon>
        <taxon>Glomeraceae</taxon>
        <taxon>Funneliformis</taxon>
    </lineage>
</organism>
<dbReference type="Proteomes" id="UP000789375">
    <property type="component" value="Unassembled WGS sequence"/>
</dbReference>
<comment type="caution">
    <text evidence="1">The sequence shown here is derived from an EMBL/GenBank/DDBJ whole genome shotgun (WGS) entry which is preliminary data.</text>
</comment>
<sequence length="254" mass="29263">MNNSNNSKKGSCKAANLNGKRKSDDAAIQEFIDKLNLENIISPKLPAEELVNRELNKEGTPKKSMNCFICFRQVFYLEVGKQKLLKLAKDGVFITDAATKLWNSKEEIHDHYKRLAEEVKILQSALHKDNNPKKNLVSENFCNYNSDDIVKRINKDKAKMQKRTKNKIRKQKHTTQKVLSSQSQQIIPTQLQQQILPSQSQPNLQLLGDRYAQMVHQIAPIYHPPDQQQNLMNTDSFSPFVYLDPFPGYFSLFV</sequence>
<dbReference type="AlphaFoldDB" id="A0A9N8YT14"/>
<evidence type="ECO:0000313" key="1">
    <source>
        <dbReference type="EMBL" id="CAG8445788.1"/>
    </source>
</evidence>
<gene>
    <name evidence="1" type="ORF">FMOSSE_LOCUS1163</name>
</gene>
<evidence type="ECO:0000313" key="2">
    <source>
        <dbReference type="Proteomes" id="UP000789375"/>
    </source>
</evidence>
<name>A0A9N8YT14_FUNMO</name>
<reference evidence="1" key="1">
    <citation type="submission" date="2021-06" db="EMBL/GenBank/DDBJ databases">
        <authorList>
            <person name="Kallberg Y."/>
            <person name="Tangrot J."/>
            <person name="Rosling A."/>
        </authorList>
    </citation>
    <scope>NUCLEOTIDE SEQUENCE</scope>
    <source>
        <strain evidence="1">87-6 pot B 2015</strain>
    </source>
</reference>
<accession>A0A9N8YT14</accession>
<proteinExistence type="predicted"/>
<keyword evidence="2" id="KW-1185">Reference proteome</keyword>
<protein>
    <submittedName>
        <fullName evidence="1">13263_t:CDS:1</fullName>
    </submittedName>
</protein>